<dbReference type="OrthoDB" id="276841at2759"/>
<evidence type="ECO:0000313" key="3">
    <source>
        <dbReference type="Proteomes" id="UP000015354"/>
    </source>
</evidence>
<sequence>MGRGFGRGAKSVAIVTHAQVKSAGKKTPRGLRSVRQKKKQRYQKKHDQDGQEELEKSLGLSKQEKNMPMTMAQQIAAIQVPHIINKRQKGLKQLRKQIIAAVKNVRRSSTEKGKRKAQKQIEKMQKLQAKKKSEDDDAKSDSSE</sequence>
<name>S9W2S7_9TRYP</name>
<protein>
    <submittedName>
        <fullName evidence="2">Uncharacterized protein</fullName>
    </submittedName>
</protein>
<evidence type="ECO:0000256" key="1">
    <source>
        <dbReference type="SAM" id="MobiDB-lite"/>
    </source>
</evidence>
<keyword evidence="3" id="KW-1185">Reference proteome</keyword>
<dbReference type="Proteomes" id="UP000015354">
    <property type="component" value="Unassembled WGS sequence"/>
</dbReference>
<comment type="caution">
    <text evidence="2">The sequence shown here is derived from an EMBL/GenBank/DDBJ whole genome shotgun (WGS) entry which is preliminary data.</text>
</comment>
<feature type="compositionally biased region" description="Basic residues" evidence="1">
    <location>
        <begin position="23"/>
        <end position="44"/>
    </location>
</feature>
<reference evidence="2 3" key="1">
    <citation type="journal article" date="2013" name="PLoS ONE">
        <title>Predicting the Proteins of Angomonas deanei, Strigomonas culicis and Their Respective Endosymbionts Reveals New Aspects of the Trypanosomatidae Family.</title>
        <authorList>
            <person name="Motta M.C."/>
            <person name="Martins A.C."/>
            <person name="de Souza S.S."/>
            <person name="Catta-Preta C.M."/>
            <person name="Silva R."/>
            <person name="Klein C.C."/>
            <person name="de Almeida L.G."/>
            <person name="de Lima Cunha O."/>
            <person name="Ciapina L.P."/>
            <person name="Brocchi M."/>
            <person name="Colabardini A.C."/>
            <person name="de Araujo Lima B."/>
            <person name="Machado C.R."/>
            <person name="de Almeida Soares C.M."/>
            <person name="Probst C.M."/>
            <person name="de Menezes C.B."/>
            <person name="Thompson C.E."/>
            <person name="Bartholomeu D.C."/>
            <person name="Gradia D.F."/>
            <person name="Pavoni D.P."/>
            <person name="Grisard E.C."/>
            <person name="Fantinatti-Garboggini F."/>
            <person name="Marchini F.K."/>
            <person name="Rodrigues-Luiz G.F."/>
            <person name="Wagner G."/>
            <person name="Goldman G.H."/>
            <person name="Fietto J.L."/>
            <person name="Elias M.C."/>
            <person name="Goldman M.H."/>
            <person name="Sagot M.F."/>
            <person name="Pereira M."/>
            <person name="Stoco P.H."/>
            <person name="de Mendonca-Neto R.P."/>
            <person name="Teixeira S.M."/>
            <person name="Maciel T.E."/>
            <person name="de Oliveira Mendes T.A."/>
            <person name="Urmenyi T.P."/>
            <person name="de Souza W."/>
            <person name="Schenkman S."/>
            <person name="de Vasconcelos A.T."/>
        </authorList>
    </citation>
    <scope>NUCLEOTIDE SEQUENCE [LARGE SCALE GENOMIC DNA]</scope>
</reference>
<accession>S9W2S7</accession>
<feature type="compositionally biased region" description="Basic and acidic residues" evidence="1">
    <location>
        <begin position="45"/>
        <end position="56"/>
    </location>
</feature>
<feature type="region of interest" description="Disordered" evidence="1">
    <location>
        <begin position="104"/>
        <end position="144"/>
    </location>
</feature>
<organism evidence="2 3">
    <name type="scientific">Strigomonas culicis</name>
    <dbReference type="NCBI Taxonomy" id="28005"/>
    <lineage>
        <taxon>Eukaryota</taxon>
        <taxon>Discoba</taxon>
        <taxon>Euglenozoa</taxon>
        <taxon>Kinetoplastea</taxon>
        <taxon>Metakinetoplastina</taxon>
        <taxon>Trypanosomatida</taxon>
        <taxon>Trypanosomatidae</taxon>
        <taxon>Strigomonadinae</taxon>
        <taxon>Strigomonas</taxon>
    </lineage>
</organism>
<feature type="region of interest" description="Disordered" evidence="1">
    <location>
        <begin position="17"/>
        <end position="65"/>
    </location>
</feature>
<feature type="compositionally biased region" description="Basic and acidic residues" evidence="1">
    <location>
        <begin position="119"/>
        <end position="144"/>
    </location>
</feature>
<evidence type="ECO:0000313" key="2">
    <source>
        <dbReference type="EMBL" id="EPY33626.1"/>
    </source>
</evidence>
<proteinExistence type="predicted"/>
<dbReference type="EMBL" id="ATMH01002124">
    <property type="protein sequence ID" value="EPY33626.1"/>
    <property type="molecule type" value="Genomic_DNA"/>
</dbReference>
<dbReference type="AlphaFoldDB" id="S9W2S7"/>
<gene>
    <name evidence="2" type="ORF">STCU_02124</name>
</gene>